<evidence type="ECO:0000313" key="3">
    <source>
        <dbReference type="EMBL" id="CUV47245.1"/>
    </source>
</evidence>
<gene>
    <name evidence="3" type="ORF">TO10_v1_900007</name>
</gene>
<name>A0A0S4WKD6_RALSL</name>
<proteinExistence type="predicted"/>
<reference evidence="3" key="1">
    <citation type="submission" date="2015-10" db="EMBL/GenBank/DDBJ databases">
        <authorList>
            <person name="Gilbert D.G."/>
        </authorList>
    </citation>
    <scope>NUCLEOTIDE SEQUENCE</scope>
    <source>
        <strain evidence="3">Phyl III-seqv23</strain>
    </source>
</reference>
<organism evidence="3">
    <name type="scientific">Ralstonia solanacearum</name>
    <name type="common">Pseudomonas solanacearum</name>
    <dbReference type="NCBI Taxonomy" id="305"/>
    <lineage>
        <taxon>Bacteria</taxon>
        <taxon>Pseudomonadati</taxon>
        <taxon>Pseudomonadota</taxon>
        <taxon>Betaproteobacteria</taxon>
        <taxon>Burkholderiales</taxon>
        <taxon>Burkholderiaceae</taxon>
        <taxon>Ralstonia</taxon>
        <taxon>Ralstonia solanacearum species complex</taxon>
    </lineage>
</organism>
<keyword evidence="2 3" id="KW-0812">Transmembrane</keyword>
<feature type="transmembrane region" description="Helical" evidence="2">
    <location>
        <begin position="44"/>
        <end position="67"/>
    </location>
</feature>
<feature type="region of interest" description="Disordered" evidence="1">
    <location>
        <begin position="1"/>
        <end position="24"/>
    </location>
</feature>
<dbReference type="AlphaFoldDB" id="A0A0S4WKD6"/>
<keyword evidence="2" id="KW-0472">Membrane</keyword>
<sequence>MPGADSRNNETGVQRHSTRTRTMQAACSARIGKPLSGEHIMTTFLEIAVAWAAPSLIATAIVGPMVWRKLRARRTLQAIHHARENREL</sequence>
<evidence type="ECO:0000256" key="2">
    <source>
        <dbReference type="SAM" id="Phobius"/>
    </source>
</evidence>
<keyword evidence="2" id="KW-1133">Transmembrane helix</keyword>
<protein>
    <submittedName>
        <fullName evidence="3">Putative transmembrane protein (Modular protein)</fullName>
    </submittedName>
</protein>
<accession>A0A0S4WKD6</accession>
<evidence type="ECO:0000256" key="1">
    <source>
        <dbReference type="SAM" id="MobiDB-lite"/>
    </source>
</evidence>
<dbReference type="EMBL" id="LN899827">
    <property type="protein sequence ID" value="CUV47245.1"/>
    <property type="molecule type" value="Genomic_DNA"/>
</dbReference>
<feature type="compositionally biased region" description="Polar residues" evidence="1">
    <location>
        <begin position="9"/>
        <end position="24"/>
    </location>
</feature>